<proteinExistence type="predicted"/>
<keyword evidence="1" id="KW-0732">Signal</keyword>
<dbReference type="SUPFAM" id="SSF48726">
    <property type="entry name" value="Immunoglobulin"/>
    <property type="match status" value="1"/>
</dbReference>
<dbReference type="AlphaFoldDB" id="A0ABD1EL26"/>
<organism evidence="3 4">
    <name type="scientific">Hypothenemus hampei</name>
    <name type="common">Coffee berry borer</name>
    <dbReference type="NCBI Taxonomy" id="57062"/>
    <lineage>
        <taxon>Eukaryota</taxon>
        <taxon>Metazoa</taxon>
        <taxon>Ecdysozoa</taxon>
        <taxon>Arthropoda</taxon>
        <taxon>Hexapoda</taxon>
        <taxon>Insecta</taxon>
        <taxon>Pterygota</taxon>
        <taxon>Neoptera</taxon>
        <taxon>Endopterygota</taxon>
        <taxon>Coleoptera</taxon>
        <taxon>Polyphaga</taxon>
        <taxon>Cucujiformia</taxon>
        <taxon>Curculionidae</taxon>
        <taxon>Scolytinae</taxon>
        <taxon>Hypothenemus</taxon>
    </lineage>
</organism>
<reference evidence="3 4" key="1">
    <citation type="submission" date="2024-05" db="EMBL/GenBank/DDBJ databases">
        <title>Genetic variation in Jamaican populations of the coffee berry borer (Hypothenemus hampei).</title>
        <authorList>
            <person name="Errbii M."/>
            <person name="Myrie A."/>
        </authorList>
    </citation>
    <scope>NUCLEOTIDE SEQUENCE [LARGE SCALE GENOMIC DNA]</scope>
    <source>
        <strain evidence="3">JA-Hopewell-2020-01-JO</strain>
        <tissue evidence="3">Whole body</tissue>
    </source>
</reference>
<evidence type="ECO:0000313" key="3">
    <source>
        <dbReference type="EMBL" id="KAL1497146.1"/>
    </source>
</evidence>
<dbReference type="InterPro" id="IPR036179">
    <property type="entry name" value="Ig-like_dom_sf"/>
</dbReference>
<feature type="domain" description="Ig-like" evidence="2">
    <location>
        <begin position="26"/>
        <end position="124"/>
    </location>
</feature>
<keyword evidence="4" id="KW-1185">Reference proteome</keyword>
<feature type="signal peptide" evidence="1">
    <location>
        <begin position="1"/>
        <end position="24"/>
    </location>
</feature>
<feature type="chain" id="PRO_5044777155" description="Ig-like domain-containing protein" evidence="1">
    <location>
        <begin position="25"/>
        <end position="277"/>
    </location>
</feature>
<dbReference type="FunFam" id="2.60.40.10:FF:000437">
    <property type="entry name" value="Beat-IIIc, isoform A"/>
    <property type="match status" value="1"/>
</dbReference>
<dbReference type="Gene3D" id="2.60.40.10">
    <property type="entry name" value="Immunoglobulins"/>
    <property type="match status" value="1"/>
</dbReference>
<dbReference type="PROSITE" id="PS50835">
    <property type="entry name" value="IG_LIKE"/>
    <property type="match status" value="1"/>
</dbReference>
<dbReference type="Proteomes" id="UP001566132">
    <property type="component" value="Unassembled WGS sequence"/>
</dbReference>
<sequence>MSVSKNMFFVIVVIVIVFFRDIESLKNVVLDIEPRIVEFGKESTLRCSYDLENAPLYTVKWYRGQFEFYRFTPKEHPYTKTFPIEGLDVDESRSNEHQVVLRNIGFNLSGNFSCEVTTDEPLLAAITVIKDMLVVVLPKSPPSLTTDKSFYEVGDVLRANCSSPQSRPAATLTFILNNIVVCEKCITHKYPKEDLFRTESYLDLPLSPSHYHNGRLTLKCVAQIGDLYQQDTEFTFANVKDPIPARVTQTTSLARRLQKPFNCLLLTYFTICCFLYF</sequence>
<comment type="caution">
    <text evidence="3">The sequence shown here is derived from an EMBL/GenBank/DDBJ whole genome shotgun (WGS) entry which is preliminary data.</text>
</comment>
<dbReference type="EMBL" id="JBDJPC010000006">
    <property type="protein sequence ID" value="KAL1497146.1"/>
    <property type="molecule type" value="Genomic_DNA"/>
</dbReference>
<name>A0ABD1EL26_HYPHA</name>
<accession>A0ABD1EL26</accession>
<dbReference type="InterPro" id="IPR013783">
    <property type="entry name" value="Ig-like_fold"/>
</dbReference>
<dbReference type="InterPro" id="IPR007110">
    <property type="entry name" value="Ig-like_dom"/>
</dbReference>
<dbReference type="PANTHER" id="PTHR21261:SF6">
    <property type="entry name" value="BEATEN PATH IIA-RELATED"/>
    <property type="match status" value="1"/>
</dbReference>
<dbReference type="PANTHER" id="PTHR21261">
    <property type="entry name" value="BEAT PROTEIN"/>
    <property type="match status" value="1"/>
</dbReference>
<evidence type="ECO:0000256" key="1">
    <source>
        <dbReference type="SAM" id="SignalP"/>
    </source>
</evidence>
<protein>
    <recommendedName>
        <fullName evidence="2">Ig-like domain-containing protein</fullName>
    </recommendedName>
</protein>
<gene>
    <name evidence="3" type="ORF">ABEB36_008152</name>
</gene>
<evidence type="ECO:0000313" key="4">
    <source>
        <dbReference type="Proteomes" id="UP001566132"/>
    </source>
</evidence>
<evidence type="ECO:0000259" key="2">
    <source>
        <dbReference type="PROSITE" id="PS50835"/>
    </source>
</evidence>